<dbReference type="AlphaFoldDB" id="A0A6H1ZUA9"/>
<reference evidence="1" key="1">
    <citation type="submission" date="2020-03" db="EMBL/GenBank/DDBJ databases">
        <title>The deep terrestrial virosphere.</title>
        <authorList>
            <person name="Holmfeldt K."/>
            <person name="Nilsson E."/>
            <person name="Simone D."/>
            <person name="Lopez-Fernandez M."/>
            <person name="Wu X."/>
            <person name="de Brujin I."/>
            <person name="Lundin D."/>
            <person name="Andersson A."/>
            <person name="Bertilsson S."/>
            <person name="Dopson M."/>
        </authorList>
    </citation>
    <scope>NUCLEOTIDE SEQUENCE</scope>
    <source>
        <strain evidence="1">TM448A01939</strain>
    </source>
</reference>
<gene>
    <name evidence="1" type="ORF">TM448A01939_0012</name>
</gene>
<evidence type="ECO:0000313" key="1">
    <source>
        <dbReference type="EMBL" id="QJA51001.1"/>
    </source>
</evidence>
<protein>
    <submittedName>
        <fullName evidence="1">Uncharacterized protein</fullName>
    </submittedName>
</protein>
<proteinExistence type="predicted"/>
<dbReference type="EMBL" id="MT144230">
    <property type="protein sequence ID" value="QJA51001.1"/>
    <property type="molecule type" value="Genomic_DNA"/>
</dbReference>
<sequence length="50" mass="5752">MNSPIFKLFRVAYITILRPLVVEKVEDSASQIDDFVLSVLDKLFDYDGTE</sequence>
<organism evidence="1">
    <name type="scientific">viral metagenome</name>
    <dbReference type="NCBI Taxonomy" id="1070528"/>
    <lineage>
        <taxon>unclassified sequences</taxon>
        <taxon>metagenomes</taxon>
        <taxon>organismal metagenomes</taxon>
    </lineage>
</organism>
<name>A0A6H1ZUA9_9ZZZZ</name>
<accession>A0A6H1ZUA9</accession>